<dbReference type="GO" id="GO:0006879">
    <property type="term" value="P:intracellular iron ion homeostasis"/>
    <property type="evidence" value="ECO:0007669"/>
    <property type="project" value="UniProtKB-KW"/>
</dbReference>
<keyword evidence="3 6" id="KW-0560">Oxidoreductase</keyword>
<dbReference type="InterPro" id="IPR012347">
    <property type="entry name" value="Ferritin-like"/>
</dbReference>
<dbReference type="CDD" id="cd01055">
    <property type="entry name" value="Nonheme_Ferritin"/>
    <property type="match status" value="1"/>
</dbReference>
<dbReference type="Proteomes" id="UP001273136">
    <property type="component" value="Unassembled WGS sequence"/>
</dbReference>
<dbReference type="GO" id="GO:0008199">
    <property type="term" value="F:ferric iron binding"/>
    <property type="evidence" value="ECO:0007669"/>
    <property type="project" value="InterPro"/>
</dbReference>
<keyword evidence="4" id="KW-0408">Iron</keyword>
<accession>A0AAE4MCD0</accession>
<evidence type="ECO:0000256" key="4">
    <source>
        <dbReference type="ARBA" id="ARBA00023004"/>
    </source>
</evidence>
<evidence type="ECO:0000256" key="3">
    <source>
        <dbReference type="ARBA" id="ARBA00023002"/>
    </source>
</evidence>
<evidence type="ECO:0000256" key="2">
    <source>
        <dbReference type="ARBA" id="ARBA00022723"/>
    </source>
</evidence>
<dbReference type="EC" id="1.16.3.2" evidence="6"/>
<keyword evidence="2" id="KW-0479">Metal-binding</keyword>
<dbReference type="AlphaFoldDB" id="A0AAE4MCD0"/>
<dbReference type="PANTHER" id="PTHR11431">
    <property type="entry name" value="FERRITIN"/>
    <property type="match status" value="1"/>
</dbReference>
<dbReference type="GO" id="GO:0008198">
    <property type="term" value="F:ferrous iron binding"/>
    <property type="evidence" value="ECO:0007669"/>
    <property type="project" value="TreeGrafter"/>
</dbReference>
<dbReference type="RefSeq" id="WP_338093938.1">
    <property type="nucleotide sequence ID" value="NZ_JAWDKA010000003.1"/>
</dbReference>
<proteinExistence type="predicted"/>
<dbReference type="InterPro" id="IPR041719">
    <property type="entry name" value="Ferritin_prok"/>
</dbReference>
<evidence type="ECO:0000256" key="1">
    <source>
        <dbReference type="ARBA" id="ARBA00022434"/>
    </source>
</evidence>
<keyword evidence="7" id="KW-1185">Reference proteome</keyword>
<dbReference type="SUPFAM" id="SSF47240">
    <property type="entry name" value="Ferritin-like"/>
    <property type="match status" value="1"/>
</dbReference>
<sequence length="165" mass="18754">MAVKKSGVYDAILKQINAEMYSAYLYLQFSADANAMKWNGAAAWLRTHASEEMMHAAKFYDYLIRKGVDVKFDAIEKPVTNAKDLYEIFKAVYGHEIKVTAMINKIMETAIAEKDYAAAAELQWFVTEQVEEEETVRDIVDMLEKAGKSPEALIFIDHQLGSKKE</sequence>
<dbReference type="Gene3D" id="1.20.1260.10">
    <property type="match status" value="1"/>
</dbReference>
<reference evidence="6" key="1">
    <citation type="submission" date="2023-06" db="EMBL/GenBank/DDBJ databases">
        <title>Genome sequence of Methancorpusculaceae sp. Ag1.</title>
        <authorList>
            <person name="Protasov E."/>
            <person name="Platt K."/>
            <person name="Poehlein A."/>
            <person name="Daniel R."/>
            <person name="Brune A."/>
        </authorList>
    </citation>
    <scope>NUCLEOTIDE SEQUENCE</scope>
    <source>
        <strain evidence="6">Ag1</strain>
    </source>
</reference>
<evidence type="ECO:0000259" key="5">
    <source>
        <dbReference type="PROSITE" id="PS50905"/>
    </source>
</evidence>
<dbReference type="EMBL" id="JAWDKA010000003">
    <property type="protein sequence ID" value="MDV0441541.1"/>
    <property type="molecule type" value="Genomic_DNA"/>
</dbReference>
<feature type="domain" description="Ferritin-like diiron" evidence="5">
    <location>
        <begin position="2"/>
        <end position="147"/>
    </location>
</feature>
<dbReference type="PANTHER" id="PTHR11431:SF127">
    <property type="entry name" value="BACTERIAL NON-HEME FERRITIN"/>
    <property type="match status" value="1"/>
</dbReference>
<dbReference type="InterPro" id="IPR009078">
    <property type="entry name" value="Ferritin-like_SF"/>
</dbReference>
<gene>
    <name evidence="6" type="primary">ftnA</name>
    <name evidence="6" type="ORF">McpAg1_07360</name>
</gene>
<keyword evidence="1" id="KW-0409">Iron storage</keyword>
<dbReference type="GO" id="GO:0006826">
    <property type="term" value="P:iron ion transport"/>
    <property type="evidence" value="ECO:0007669"/>
    <property type="project" value="InterPro"/>
</dbReference>
<protein>
    <submittedName>
        <fullName evidence="6">Bacterial non-heme ferritin</fullName>
        <ecNumber evidence="6">1.16.3.2</ecNumber>
    </submittedName>
</protein>
<evidence type="ECO:0000313" key="7">
    <source>
        <dbReference type="Proteomes" id="UP001273136"/>
    </source>
</evidence>
<dbReference type="InterPro" id="IPR009040">
    <property type="entry name" value="Ferritin-like_diiron"/>
</dbReference>
<dbReference type="FunFam" id="1.20.1260.10:FF:000001">
    <property type="entry name" value="Non-heme ferritin"/>
    <property type="match status" value="1"/>
</dbReference>
<dbReference type="GO" id="GO:0042802">
    <property type="term" value="F:identical protein binding"/>
    <property type="evidence" value="ECO:0007669"/>
    <property type="project" value="UniProtKB-ARBA"/>
</dbReference>
<evidence type="ECO:0000313" key="6">
    <source>
        <dbReference type="EMBL" id="MDV0441541.1"/>
    </source>
</evidence>
<dbReference type="GO" id="GO:0004322">
    <property type="term" value="F:ferroxidase activity"/>
    <property type="evidence" value="ECO:0007669"/>
    <property type="project" value="TreeGrafter"/>
</dbReference>
<organism evidence="6 7">
    <name type="scientific">Methanorbis furvi</name>
    <dbReference type="NCBI Taxonomy" id="3028299"/>
    <lineage>
        <taxon>Archaea</taxon>
        <taxon>Methanobacteriati</taxon>
        <taxon>Methanobacteriota</taxon>
        <taxon>Stenosarchaea group</taxon>
        <taxon>Methanomicrobia</taxon>
        <taxon>Methanomicrobiales</taxon>
        <taxon>Methanocorpusculaceae</taxon>
        <taxon>Methanorbis</taxon>
    </lineage>
</organism>
<dbReference type="InterPro" id="IPR001519">
    <property type="entry name" value="Ferritin"/>
</dbReference>
<dbReference type="Pfam" id="PF00210">
    <property type="entry name" value="Ferritin"/>
    <property type="match status" value="1"/>
</dbReference>
<name>A0AAE4MCD0_9EURY</name>
<dbReference type="GO" id="GO:0005829">
    <property type="term" value="C:cytosol"/>
    <property type="evidence" value="ECO:0007669"/>
    <property type="project" value="TreeGrafter"/>
</dbReference>
<dbReference type="InterPro" id="IPR008331">
    <property type="entry name" value="Ferritin_DPS_dom"/>
</dbReference>
<dbReference type="PROSITE" id="PS50905">
    <property type="entry name" value="FERRITIN_LIKE"/>
    <property type="match status" value="1"/>
</dbReference>
<comment type="caution">
    <text evidence="6">The sequence shown here is derived from an EMBL/GenBank/DDBJ whole genome shotgun (WGS) entry which is preliminary data.</text>
</comment>